<name>A0ABU4HSA3_9ACTN</name>
<comment type="caution">
    <text evidence="2">The sequence shown here is derived from an EMBL/GenBank/DDBJ whole genome shotgun (WGS) entry which is preliminary data.</text>
</comment>
<evidence type="ECO:0000259" key="1">
    <source>
        <dbReference type="Pfam" id="PF13460"/>
    </source>
</evidence>
<dbReference type="EMBL" id="JAWSTH010000048">
    <property type="protein sequence ID" value="MDW5596171.1"/>
    <property type="molecule type" value="Genomic_DNA"/>
</dbReference>
<reference evidence="3" key="1">
    <citation type="submission" date="2023-07" db="EMBL/GenBank/DDBJ databases">
        <title>Conexibacter stalactiti sp. nov., isolated from stalactites in a lava cave and emended description of the genus Conexibacter.</title>
        <authorList>
            <person name="Lee S.D."/>
        </authorList>
    </citation>
    <scope>NUCLEOTIDE SEQUENCE [LARGE SCALE GENOMIC DNA]</scope>
    <source>
        <strain evidence="3">KCTC 39840</strain>
    </source>
</reference>
<dbReference type="InterPro" id="IPR036291">
    <property type="entry name" value="NAD(P)-bd_dom_sf"/>
</dbReference>
<dbReference type="Proteomes" id="UP001284601">
    <property type="component" value="Unassembled WGS sequence"/>
</dbReference>
<dbReference type="PANTHER" id="PTHR15020:SF50">
    <property type="entry name" value="UPF0659 PROTEIN YMR090W"/>
    <property type="match status" value="1"/>
</dbReference>
<keyword evidence="3" id="KW-1185">Reference proteome</keyword>
<dbReference type="Pfam" id="PF13460">
    <property type="entry name" value="NAD_binding_10"/>
    <property type="match status" value="1"/>
</dbReference>
<evidence type="ECO:0000313" key="3">
    <source>
        <dbReference type="Proteomes" id="UP001284601"/>
    </source>
</evidence>
<dbReference type="CDD" id="cd05243">
    <property type="entry name" value="SDR_a5"/>
    <property type="match status" value="1"/>
</dbReference>
<dbReference type="RefSeq" id="WP_318598551.1">
    <property type="nucleotide sequence ID" value="NZ_JAWSTH010000048.1"/>
</dbReference>
<proteinExistence type="predicted"/>
<dbReference type="SUPFAM" id="SSF51735">
    <property type="entry name" value="NAD(P)-binding Rossmann-fold domains"/>
    <property type="match status" value="1"/>
</dbReference>
<dbReference type="InterPro" id="IPR016040">
    <property type="entry name" value="NAD(P)-bd_dom"/>
</dbReference>
<gene>
    <name evidence="2" type="ORF">R7226_17620</name>
</gene>
<sequence length="217" mass="21888">MAPLNVAIAGGHGQIALRLGKLLAARGDSVRGLIRNPDHADDLRAAGIEPVVVDLEQAEPQAVAAAVLGADAVVFAAGAGPGSGEARKQTMDRDGAVRLIEAAKANAIERYVIVSSRGADANAEGDGFAAYLRAKGEADEAVRASGLAWTIVRPGALVNEPGTGRVRTDTGDGEIPRDDVAATLVAVLDTPATAGRTFLLVGGETPVAEAVAQVAAS</sequence>
<protein>
    <submittedName>
        <fullName evidence="2">SDR family oxidoreductase</fullName>
    </submittedName>
</protein>
<organism evidence="2 3">
    <name type="scientific">Conexibacter stalactiti</name>
    <dbReference type="NCBI Taxonomy" id="1940611"/>
    <lineage>
        <taxon>Bacteria</taxon>
        <taxon>Bacillati</taxon>
        <taxon>Actinomycetota</taxon>
        <taxon>Thermoleophilia</taxon>
        <taxon>Solirubrobacterales</taxon>
        <taxon>Conexibacteraceae</taxon>
        <taxon>Conexibacter</taxon>
    </lineage>
</organism>
<accession>A0ABU4HSA3</accession>
<evidence type="ECO:0000313" key="2">
    <source>
        <dbReference type="EMBL" id="MDW5596171.1"/>
    </source>
</evidence>
<dbReference type="Gene3D" id="3.40.50.720">
    <property type="entry name" value="NAD(P)-binding Rossmann-like Domain"/>
    <property type="match status" value="1"/>
</dbReference>
<feature type="domain" description="NAD(P)-binding" evidence="1">
    <location>
        <begin position="10"/>
        <end position="191"/>
    </location>
</feature>
<dbReference type="PANTHER" id="PTHR15020">
    <property type="entry name" value="FLAVIN REDUCTASE-RELATED"/>
    <property type="match status" value="1"/>
</dbReference>